<dbReference type="AlphaFoldDB" id="A0AAV2E8Z7"/>
<proteinExistence type="predicted"/>
<organism evidence="3 4">
    <name type="scientific">Linum trigynum</name>
    <dbReference type="NCBI Taxonomy" id="586398"/>
    <lineage>
        <taxon>Eukaryota</taxon>
        <taxon>Viridiplantae</taxon>
        <taxon>Streptophyta</taxon>
        <taxon>Embryophyta</taxon>
        <taxon>Tracheophyta</taxon>
        <taxon>Spermatophyta</taxon>
        <taxon>Magnoliopsida</taxon>
        <taxon>eudicotyledons</taxon>
        <taxon>Gunneridae</taxon>
        <taxon>Pentapetalae</taxon>
        <taxon>rosids</taxon>
        <taxon>fabids</taxon>
        <taxon>Malpighiales</taxon>
        <taxon>Linaceae</taxon>
        <taxon>Linum</taxon>
    </lineage>
</organism>
<evidence type="ECO:0000256" key="1">
    <source>
        <dbReference type="SAM" id="Coils"/>
    </source>
</evidence>
<keyword evidence="4" id="KW-1185">Reference proteome</keyword>
<evidence type="ECO:0000256" key="2">
    <source>
        <dbReference type="SAM" id="MobiDB-lite"/>
    </source>
</evidence>
<dbReference type="Proteomes" id="UP001497516">
    <property type="component" value="Chromosome 4"/>
</dbReference>
<reference evidence="3 4" key="1">
    <citation type="submission" date="2024-04" db="EMBL/GenBank/DDBJ databases">
        <authorList>
            <person name="Fracassetti M."/>
        </authorList>
    </citation>
    <scope>NUCLEOTIDE SEQUENCE [LARGE SCALE GENOMIC DNA]</scope>
</reference>
<feature type="coiled-coil region" evidence="1">
    <location>
        <begin position="12"/>
        <end position="39"/>
    </location>
</feature>
<evidence type="ECO:0000313" key="4">
    <source>
        <dbReference type="Proteomes" id="UP001497516"/>
    </source>
</evidence>
<dbReference type="EMBL" id="OZ034817">
    <property type="protein sequence ID" value="CAL1382443.1"/>
    <property type="molecule type" value="Genomic_DNA"/>
</dbReference>
<evidence type="ECO:0000313" key="3">
    <source>
        <dbReference type="EMBL" id="CAL1382443.1"/>
    </source>
</evidence>
<feature type="compositionally biased region" description="Polar residues" evidence="2">
    <location>
        <begin position="282"/>
        <end position="294"/>
    </location>
</feature>
<keyword evidence="1" id="KW-0175">Coiled coil</keyword>
<sequence length="449" mass="50707">MEEFRQSMTEFHQEVNLQFDNLEKKMDKFENNIDRWFDKLDDCVSDFSMSIHRATYDFDVFKYETTSVACDDLMVDRLAMVNQMPSLSLVTTLLPEARNPNVSFLVNNIVLKDTQVGGGLQKPLQRGQYQHISNKNENKNQGGQPDYNHVEHSKLAYDGLSKKHCDDVRSKSLGGHEIPSRGRFTEKQHCKWRRSLPHPPCFRKNQTRVDTNTLRCSGSHVKKLNATKVRIKQNNPPRKVPPKTPLSELGGKLNRARHGGATPVFAKRKSATNGGLGGKPDVQQTPNSSRSSNAAKLCDRCKNQDCNTRICVGGARKPRCSYPQQRGGSEKLAKPNQSGQAMPHGRFGPTKVPKNVSVPPKAKNTYGFPLCEAEMRLNQARGVLNKDVRAGQTGELQAANINSKTSKLTCVKPARQGIYGWLVWFDMWSWEWVWTFGRMIYANVDLVFV</sequence>
<feature type="region of interest" description="Disordered" evidence="2">
    <location>
        <begin position="317"/>
        <end position="356"/>
    </location>
</feature>
<feature type="region of interest" description="Disordered" evidence="2">
    <location>
        <begin position="233"/>
        <end position="296"/>
    </location>
</feature>
<accession>A0AAV2E8Z7</accession>
<gene>
    <name evidence="3" type="ORF">LTRI10_LOCUS23766</name>
</gene>
<name>A0AAV2E8Z7_9ROSI</name>
<protein>
    <submittedName>
        <fullName evidence="3">Uncharacterized protein</fullName>
    </submittedName>
</protein>